<dbReference type="Pfam" id="PF00633">
    <property type="entry name" value="HHH"/>
    <property type="match status" value="1"/>
</dbReference>
<evidence type="ECO:0000256" key="7">
    <source>
        <dbReference type="SAM" id="SignalP"/>
    </source>
</evidence>
<evidence type="ECO:0000313" key="9">
    <source>
        <dbReference type="EMBL" id="KPA77424.1"/>
    </source>
</evidence>
<dbReference type="GO" id="GO:0006289">
    <property type="term" value="P:nucleotide-excision repair"/>
    <property type="evidence" value="ECO:0007669"/>
    <property type="project" value="TreeGrafter"/>
</dbReference>
<dbReference type="GO" id="GO:0016829">
    <property type="term" value="F:lyase activity"/>
    <property type="evidence" value="ECO:0007669"/>
    <property type="project" value="UniProtKB-KW"/>
</dbReference>
<dbReference type="GO" id="GO:0003906">
    <property type="term" value="F:DNA-(apurinic or apyrimidinic site) endonuclease activity"/>
    <property type="evidence" value="ECO:0007669"/>
    <property type="project" value="TreeGrafter"/>
</dbReference>
<dbReference type="OrthoDB" id="2099276at2759"/>
<evidence type="ECO:0000256" key="6">
    <source>
        <dbReference type="ARBA" id="ARBA00023295"/>
    </source>
</evidence>
<dbReference type="GO" id="GO:0003677">
    <property type="term" value="F:DNA binding"/>
    <property type="evidence" value="ECO:0007669"/>
    <property type="project" value="InterPro"/>
</dbReference>
<dbReference type="InterPro" id="IPR003265">
    <property type="entry name" value="HhH-GPD_domain"/>
</dbReference>
<dbReference type="GO" id="GO:0006285">
    <property type="term" value="P:base-excision repair, AP site formation"/>
    <property type="evidence" value="ECO:0007669"/>
    <property type="project" value="TreeGrafter"/>
</dbReference>
<dbReference type="GeneID" id="26907112"/>
<keyword evidence="7" id="KW-0732">Signal</keyword>
<dbReference type="OMA" id="IMANIFG"/>
<reference evidence="9 10" key="1">
    <citation type="submission" date="2015-07" db="EMBL/GenBank/DDBJ databases">
        <title>High-quality genome of monoxenous trypanosomatid Leptomonas pyrrhocoris.</title>
        <authorList>
            <person name="Flegontov P."/>
            <person name="Butenko A."/>
            <person name="Firsov S."/>
            <person name="Vlcek C."/>
            <person name="Logacheva M.D."/>
            <person name="Field M."/>
            <person name="Filatov D."/>
            <person name="Flegontova O."/>
            <person name="Gerasimov E."/>
            <person name="Jackson A.P."/>
            <person name="Kelly S."/>
            <person name="Opperdoes F."/>
            <person name="O'Reilly A."/>
            <person name="Votypka J."/>
            <person name="Yurchenko V."/>
            <person name="Lukes J."/>
        </authorList>
    </citation>
    <scope>NUCLEOTIDE SEQUENCE [LARGE SCALE GENOMIC DNA]</scope>
    <source>
        <strain evidence="9">H10</strain>
    </source>
</reference>
<dbReference type="Gene3D" id="1.10.1670.10">
    <property type="entry name" value="Helix-hairpin-Helix base-excision DNA repair enzymes (C-terminal)"/>
    <property type="match status" value="1"/>
</dbReference>
<gene>
    <name evidence="9" type="ORF">ABB37_06826</name>
</gene>
<protein>
    <submittedName>
        <fullName evidence="9">Putative Endonuclease III</fullName>
    </submittedName>
</protein>
<keyword evidence="4" id="KW-0234">DNA repair</keyword>
<comment type="caution">
    <text evidence="9">The sequence shown here is derived from an EMBL/GenBank/DDBJ whole genome shotgun (WGS) entry which is preliminary data.</text>
</comment>
<evidence type="ECO:0000313" key="10">
    <source>
        <dbReference type="Proteomes" id="UP000037923"/>
    </source>
</evidence>
<feature type="domain" description="HhH-GPD" evidence="8">
    <location>
        <begin position="6"/>
        <end position="157"/>
    </location>
</feature>
<dbReference type="EMBL" id="LGTL01000016">
    <property type="protein sequence ID" value="KPA77424.1"/>
    <property type="molecule type" value="Genomic_DNA"/>
</dbReference>
<evidence type="ECO:0000259" key="8">
    <source>
        <dbReference type="SMART" id="SM00478"/>
    </source>
</evidence>
<keyword evidence="9" id="KW-0540">Nuclease</keyword>
<evidence type="ECO:0000256" key="2">
    <source>
        <dbReference type="ARBA" id="ARBA00022763"/>
    </source>
</evidence>
<dbReference type="RefSeq" id="XP_015655863.1">
    <property type="nucleotide sequence ID" value="XM_015805250.1"/>
</dbReference>
<comment type="similarity">
    <text evidence="1">Belongs to the Nth/MutY family.</text>
</comment>
<dbReference type="FunFam" id="1.10.340.30:FF:000001">
    <property type="entry name" value="Endonuclease III"/>
    <property type="match status" value="1"/>
</dbReference>
<dbReference type="GO" id="GO:0005634">
    <property type="term" value="C:nucleus"/>
    <property type="evidence" value="ECO:0007669"/>
    <property type="project" value="TreeGrafter"/>
</dbReference>
<keyword evidence="3" id="KW-0378">Hydrolase</keyword>
<dbReference type="PANTHER" id="PTHR43286:SF1">
    <property type="entry name" value="ENDONUCLEASE III-LIKE PROTEIN 1"/>
    <property type="match status" value="1"/>
</dbReference>
<keyword evidence="5" id="KW-0456">Lyase</keyword>
<name>A0A0N0VE94_LEPPY</name>
<keyword evidence="10" id="KW-1185">Reference proteome</keyword>
<dbReference type="AlphaFoldDB" id="A0A0N0VE94"/>
<dbReference type="SMART" id="SM00478">
    <property type="entry name" value="ENDO3c"/>
    <property type="match status" value="1"/>
</dbReference>
<feature type="chain" id="PRO_5005860940" evidence="7">
    <location>
        <begin position="17"/>
        <end position="194"/>
    </location>
</feature>
<feature type="signal peptide" evidence="7">
    <location>
        <begin position="1"/>
        <end position="16"/>
    </location>
</feature>
<accession>A0A0N0VE94</accession>
<dbReference type="VEuPathDB" id="TriTrypDB:LpyrH10_16_0080"/>
<keyword evidence="6" id="KW-0326">Glycosidase</keyword>
<evidence type="ECO:0000256" key="4">
    <source>
        <dbReference type="ARBA" id="ARBA00023204"/>
    </source>
</evidence>
<sequence>MLVGLMLSALARETTCAPVMNSLIQDGLTPQKVQSMGEEKLRERIKTVNLCNNKAKHIAQTAGIILRDYDGKVPRKYEELIALPGVGPKMANLFFSVADNRLVGIGVDTHVHRVSQRLGWVPPTAKTPEDTRKCLESWLPREHWADLDFDFVTLGQDFCRAKYPKCEVFCVQDLCPHGQRLKKPYVVGCLVCAV</sequence>
<dbReference type="PANTHER" id="PTHR43286">
    <property type="entry name" value="ENDONUCLEASE III-LIKE PROTEIN 1"/>
    <property type="match status" value="1"/>
</dbReference>
<dbReference type="Proteomes" id="UP000037923">
    <property type="component" value="Unassembled WGS sequence"/>
</dbReference>
<dbReference type="InterPro" id="IPR011257">
    <property type="entry name" value="DNA_glycosylase"/>
</dbReference>
<keyword evidence="9" id="KW-0255">Endonuclease</keyword>
<evidence type="ECO:0000256" key="3">
    <source>
        <dbReference type="ARBA" id="ARBA00022801"/>
    </source>
</evidence>
<dbReference type="Gene3D" id="1.10.340.30">
    <property type="entry name" value="Hypothetical protein, domain 2"/>
    <property type="match status" value="1"/>
</dbReference>
<dbReference type="InterPro" id="IPR000445">
    <property type="entry name" value="HhH_motif"/>
</dbReference>
<evidence type="ECO:0000256" key="5">
    <source>
        <dbReference type="ARBA" id="ARBA00023239"/>
    </source>
</evidence>
<dbReference type="InterPro" id="IPR023170">
    <property type="entry name" value="HhH_base_excis_C"/>
</dbReference>
<dbReference type="GO" id="GO:0000703">
    <property type="term" value="F:oxidized pyrimidine nucleobase lesion DNA N-glycosylase activity"/>
    <property type="evidence" value="ECO:0007669"/>
    <property type="project" value="TreeGrafter"/>
</dbReference>
<dbReference type="PIRSF" id="PIRSF001435">
    <property type="entry name" value="Nth"/>
    <property type="match status" value="1"/>
</dbReference>
<evidence type="ECO:0000256" key="1">
    <source>
        <dbReference type="ARBA" id="ARBA00008343"/>
    </source>
</evidence>
<proteinExistence type="inferred from homology"/>
<keyword evidence="2" id="KW-0227">DNA damage</keyword>
<dbReference type="CDD" id="cd00056">
    <property type="entry name" value="ENDO3c"/>
    <property type="match status" value="1"/>
</dbReference>
<dbReference type="SUPFAM" id="SSF48150">
    <property type="entry name" value="DNA-glycosylase"/>
    <property type="match status" value="1"/>
</dbReference>
<organism evidence="9 10">
    <name type="scientific">Leptomonas pyrrhocoris</name>
    <name type="common">Firebug parasite</name>
    <dbReference type="NCBI Taxonomy" id="157538"/>
    <lineage>
        <taxon>Eukaryota</taxon>
        <taxon>Discoba</taxon>
        <taxon>Euglenozoa</taxon>
        <taxon>Kinetoplastea</taxon>
        <taxon>Metakinetoplastina</taxon>
        <taxon>Trypanosomatida</taxon>
        <taxon>Trypanosomatidae</taxon>
        <taxon>Leishmaniinae</taxon>
        <taxon>Leptomonas</taxon>
    </lineage>
</organism>
<dbReference type="Pfam" id="PF00730">
    <property type="entry name" value="HhH-GPD"/>
    <property type="match status" value="1"/>
</dbReference>